<proteinExistence type="predicted"/>
<reference evidence="2" key="1">
    <citation type="submission" date="2021-01" db="EMBL/GenBank/DDBJ databases">
        <title>Adiantum capillus-veneris genome.</title>
        <authorList>
            <person name="Fang Y."/>
            <person name="Liao Q."/>
        </authorList>
    </citation>
    <scope>NUCLEOTIDE SEQUENCE</scope>
    <source>
        <strain evidence="2">H3</strain>
        <tissue evidence="2">Leaf</tissue>
    </source>
</reference>
<feature type="compositionally biased region" description="Polar residues" evidence="1">
    <location>
        <begin position="103"/>
        <end position="117"/>
    </location>
</feature>
<feature type="region of interest" description="Disordered" evidence="1">
    <location>
        <begin position="82"/>
        <end position="147"/>
    </location>
</feature>
<feature type="compositionally biased region" description="Pro residues" evidence="1">
    <location>
        <begin position="135"/>
        <end position="147"/>
    </location>
</feature>
<evidence type="ECO:0000313" key="3">
    <source>
        <dbReference type="Proteomes" id="UP000886520"/>
    </source>
</evidence>
<comment type="caution">
    <text evidence="2">The sequence shown here is derived from an EMBL/GenBank/DDBJ whole genome shotgun (WGS) entry which is preliminary data.</text>
</comment>
<evidence type="ECO:0000313" key="2">
    <source>
        <dbReference type="EMBL" id="KAI5062004.1"/>
    </source>
</evidence>
<protein>
    <submittedName>
        <fullName evidence="2">Uncharacterized protein</fullName>
    </submittedName>
</protein>
<feature type="compositionally biased region" description="Basic and acidic residues" evidence="1">
    <location>
        <begin position="371"/>
        <end position="381"/>
    </location>
</feature>
<feature type="region of interest" description="Disordered" evidence="1">
    <location>
        <begin position="338"/>
        <end position="414"/>
    </location>
</feature>
<sequence length="414" mass="46181">MSDQGHRVKLTFIKTLLRTTRLLGEALTEAMSDYMEMDDASLDSSIEFLGRFSLPVRLGEGTSSQPHPGVETSSHADQTIAHRTPIPGTSHHESQRLTPNVPPSTQLTPDSQASGRQSWRHHRQSSTPPGRRETPPQPPAPPSVPPPPPMCTCIGSLGVTCDILPDGAILQLGVGIVLKRRIGDLCSSYLKQVHIPWEDQHEDDKKYVLNTLETEYGTGWSLIWMVKQMCKLMGHRRDAARRYCMVPSNKRKATICMKTWQFFRKEMRLRINFPQQKAARKRVALRHTSRLGRMGRDGFVATFTKDYGRAPTAQEMEYATYCCYRALCQTLTDTPGPLEQHGEADMTEVARQEAEGRRREAERSIGPITGHDGDDRRDGDSRSPTVWTSGGGTSDHETDDSESSCSDGSHSDPA</sequence>
<dbReference type="OrthoDB" id="1977632at2759"/>
<feature type="compositionally biased region" description="Basic and acidic residues" evidence="1">
    <location>
        <begin position="340"/>
        <end position="363"/>
    </location>
</feature>
<organism evidence="2 3">
    <name type="scientific">Adiantum capillus-veneris</name>
    <name type="common">Maidenhair fern</name>
    <dbReference type="NCBI Taxonomy" id="13818"/>
    <lineage>
        <taxon>Eukaryota</taxon>
        <taxon>Viridiplantae</taxon>
        <taxon>Streptophyta</taxon>
        <taxon>Embryophyta</taxon>
        <taxon>Tracheophyta</taxon>
        <taxon>Polypodiopsida</taxon>
        <taxon>Polypodiidae</taxon>
        <taxon>Polypodiales</taxon>
        <taxon>Pteridineae</taxon>
        <taxon>Pteridaceae</taxon>
        <taxon>Vittarioideae</taxon>
        <taxon>Adiantum</taxon>
    </lineage>
</organism>
<keyword evidence="3" id="KW-1185">Reference proteome</keyword>
<dbReference type="AlphaFoldDB" id="A0A9D4Z5F7"/>
<dbReference type="EMBL" id="JABFUD020000022">
    <property type="protein sequence ID" value="KAI5062004.1"/>
    <property type="molecule type" value="Genomic_DNA"/>
</dbReference>
<name>A0A9D4Z5F7_ADICA</name>
<dbReference type="Proteomes" id="UP000886520">
    <property type="component" value="Chromosome 22"/>
</dbReference>
<accession>A0A9D4Z5F7</accession>
<gene>
    <name evidence="2" type="ORF">GOP47_0022543</name>
</gene>
<evidence type="ECO:0000256" key="1">
    <source>
        <dbReference type="SAM" id="MobiDB-lite"/>
    </source>
</evidence>